<sequence length="301" mass="31979">MTDFDRAYRDLADEADTVHLAPPNDLRSRGDRRTRMRVVSVIAAAAVAVGGATGGAQWLLRADSGPPVTPGGTPTATLSPAPPAATPSTPAPSPPPASPSATGAPRVSASATGRPVPRSIPDSAFLQVGDTNGTVPVKDVSSEEMLPELCGATYRSDAKVQVRRTRHVTYWTAPKPEYVPDGTFDETITAYKAGGAKDFMAQLRKAVGDCAKDGDDRYKIVPASKHGDDSFVFERRYPATDAVGNPTGGDEVRLVSVVRVGDVVMVLYERGWEAGWTADPDVVETFTVKAMSRLSKWLARL</sequence>
<accession>A0ABQ5QQH4</accession>
<feature type="region of interest" description="Disordered" evidence="1">
    <location>
        <begin position="1"/>
        <end position="31"/>
    </location>
</feature>
<evidence type="ECO:0000313" key="4">
    <source>
        <dbReference type="Proteomes" id="UP001144280"/>
    </source>
</evidence>
<keyword evidence="2" id="KW-1133">Transmembrane helix</keyword>
<keyword evidence="2" id="KW-0812">Transmembrane</keyword>
<feature type="compositionally biased region" description="Basic and acidic residues" evidence="1">
    <location>
        <begin position="1"/>
        <end position="12"/>
    </location>
</feature>
<dbReference type="RefSeq" id="WP_281893086.1">
    <property type="nucleotide sequence ID" value="NZ_BSDI01000005.1"/>
</dbReference>
<evidence type="ECO:0000256" key="2">
    <source>
        <dbReference type="SAM" id="Phobius"/>
    </source>
</evidence>
<evidence type="ECO:0000313" key="3">
    <source>
        <dbReference type="EMBL" id="GLH95969.1"/>
    </source>
</evidence>
<feature type="region of interest" description="Disordered" evidence="1">
    <location>
        <begin position="60"/>
        <end position="127"/>
    </location>
</feature>
<evidence type="ECO:0008006" key="5">
    <source>
        <dbReference type="Google" id="ProtNLM"/>
    </source>
</evidence>
<dbReference type="Proteomes" id="UP001144280">
    <property type="component" value="Unassembled WGS sequence"/>
</dbReference>
<gene>
    <name evidence="3" type="ORF">Pa4123_12420</name>
</gene>
<feature type="compositionally biased region" description="Pro residues" evidence="1">
    <location>
        <begin position="80"/>
        <end position="98"/>
    </location>
</feature>
<comment type="caution">
    <text evidence="3">The sequence shown here is derived from an EMBL/GenBank/DDBJ whole genome shotgun (WGS) entry which is preliminary data.</text>
</comment>
<protein>
    <recommendedName>
        <fullName evidence="5">PknH-like extracellular domain-containing protein</fullName>
    </recommendedName>
</protein>
<dbReference type="EMBL" id="BSDI01000005">
    <property type="protein sequence ID" value="GLH95969.1"/>
    <property type="molecule type" value="Genomic_DNA"/>
</dbReference>
<proteinExistence type="predicted"/>
<keyword evidence="4" id="KW-1185">Reference proteome</keyword>
<reference evidence="3" key="1">
    <citation type="submission" date="2022-12" db="EMBL/GenBank/DDBJ databases">
        <title>New Phytohabitans aurantiacus sp. RD004123 nov., an actinomycete isolated from soil.</title>
        <authorList>
            <person name="Triningsih D.W."/>
            <person name="Harunari E."/>
            <person name="Igarashi Y."/>
        </authorList>
    </citation>
    <scope>NUCLEOTIDE SEQUENCE</scope>
    <source>
        <strain evidence="3">RD004123</strain>
    </source>
</reference>
<organism evidence="3 4">
    <name type="scientific">Phytohabitans aurantiacus</name>
    <dbReference type="NCBI Taxonomy" id="3016789"/>
    <lineage>
        <taxon>Bacteria</taxon>
        <taxon>Bacillati</taxon>
        <taxon>Actinomycetota</taxon>
        <taxon>Actinomycetes</taxon>
        <taxon>Micromonosporales</taxon>
        <taxon>Micromonosporaceae</taxon>
    </lineage>
</organism>
<evidence type="ECO:0000256" key="1">
    <source>
        <dbReference type="SAM" id="MobiDB-lite"/>
    </source>
</evidence>
<feature type="transmembrane region" description="Helical" evidence="2">
    <location>
        <begin position="38"/>
        <end position="60"/>
    </location>
</feature>
<keyword evidence="2" id="KW-0472">Membrane</keyword>
<feature type="compositionally biased region" description="Low complexity" evidence="1">
    <location>
        <begin position="70"/>
        <end position="79"/>
    </location>
</feature>
<name>A0ABQ5QQH4_9ACTN</name>